<dbReference type="Proteomes" id="UP000499080">
    <property type="component" value="Unassembled WGS sequence"/>
</dbReference>
<dbReference type="AlphaFoldDB" id="A0A4Y2TNR4"/>
<comment type="caution">
    <text evidence="1">The sequence shown here is derived from an EMBL/GenBank/DDBJ whole genome shotgun (WGS) entry which is preliminary data.</text>
</comment>
<reference evidence="1 2" key="1">
    <citation type="journal article" date="2019" name="Sci. Rep.">
        <title>Orb-weaving spider Araneus ventricosus genome elucidates the spidroin gene catalogue.</title>
        <authorList>
            <person name="Kono N."/>
            <person name="Nakamura H."/>
            <person name="Ohtoshi R."/>
            <person name="Moran D.A.P."/>
            <person name="Shinohara A."/>
            <person name="Yoshida Y."/>
            <person name="Fujiwara M."/>
            <person name="Mori M."/>
            <person name="Tomita M."/>
            <person name="Arakawa K."/>
        </authorList>
    </citation>
    <scope>NUCLEOTIDE SEQUENCE [LARGE SCALE GENOMIC DNA]</scope>
</reference>
<protein>
    <submittedName>
        <fullName evidence="1">Uncharacterized protein</fullName>
    </submittedName>
</protein>
<gene>
    <name evidence="1" type="ORF">AVEN_222972_1</name>
</gene>
<organism evidence="1 2">
    <name type="scientific">Araneus ventricosus</name>
    <name type="common">Orbweaver spider</name>
    <name type="synonym">Epeira ventricosa</name>
    <dbReference type="NCBI Taxonomy" id="182803"/>
    <lineage>
        <taxon>Eukaryota</taxon>
        <taxon>Metazoa</taxon>
        <taxon>Ecdysozoa</taxon>
        <taxon>Arthropoda</taxon>
        <taxon>Chelicerata</taxon>
        <taxon>Arachnida</taxon>
        <taxon>Araneae</taxon>
        <taxon>Araneomorphae</taxon>
        <taxon>Entelegynae</taxon>
        <taxon>Araneoidea</taxon>
        <taxon>Araneidae</taxon>
        <taxon>Araneus</taxon>
    </lineage>
</organism>
<name>A0A4Y2TNR4_ARAVE</name>
<evidence type="ECO:0000313" key="1">
    <source>
        <dbReference type="EMBL" id="GBO01067.1"/>
    </source>
</evidence>
<dbReference type="EMBL" id="BGPR01029344">
    <property type="protein sequence ID" value="GBO01067.1"/>
    <property type="molecule type" value="Genomic_DNA"/>
</dbReference>
<proteinExistence type="predicted"/>
<keyword evidence="2" id="KW-1185">Reference proteome</keyword>
<accession>A0A4Y2TNR4</accession>
<sequence length="182" mass="20401">MPFHALTHKVSDVEFSNVELRSHVSERKTHREMILISSSYRLIIPFQVCPIRYRTGAEDVNGRPFISYLYPKGFLNDHSRNCLLLAFRPTGIEVAWPVTAGLGVRGLTPSGRAPHMCVCARFPSGPSADSMRYGEIAAVGRAPQICFGLLEQNVFYQMALLFHVSFKRLVPYISISLSEVSL</sequence>
<evidence type="ECO:0000313" key="2">
    <source>
        <dbReference type="Proteomes" id="UP000499080"/>
    </source>
</evidence>